<dbReference type="InterPro" id="IPR004843">
    <property type="entry name" value="Calcineurin-like_PHP"/>
</dbReference>
<name>A0AAE9XNB0_9ENTE</name>
<evidence type="ECO:0000313" key="3">
    <source>
        <dbReference type="EMBL" id="WCG23303.1"/>
    </source>
</evidence>
<dbReference type="InterPro" id="IPR050535">
    <property type="entry name" value="DNA_Repair-Maintenance_Comp"/>
</dbReference>
<dbReference type="InterPro" id="IPR041796">
    <property type="entry name" value="Mre11_N"/>
</dbReference>
<keyword evidence="3" id="KW-0540">Nuclease</keyword>
<gene>
    <name evidence="3" type="ORF">PML95_03425</name>
</gene>
<organism evidence="3 4">
    <name type="scientific">Vagococcus lutrae</name>
    <dbReference type="NCBI Taxonomy" id="81947"/>
    <lineage>
        <taxon>Bacteria</taxon>
        <taxon>Bacillati</taxon>
        <taxon>Bacillota</taxon>
        <taxon>Bacilli</taxon>
        <taxon>Lactobacillales</taxon>
        <taxon>Enterococcaceae</taxon>
        <taxon>Vagococcus</taxon>
    </lineage>
</organism>
<evidence type="ECO:0000259" key="2">
    <source>
        <dbReference type="Pfam" id="PF00149"/>
    </source>
</evidence>
<reference evidence="3" key="1">
    <citation type="submission" date="2023-01" db="EMBL/GenBank/DDBJ databases">
        <title>Oxazolidinone resistance genes in florfenicol resistant enterococci from beef cattle and veal calves at slaughter.</title>
        <authorList>
            <person name="Biggel M."/>
        </authorList>
    </citation>
    <scope>NUCLEOTIDE SEQUENCE</scope>
    <source>
        <strain evidence="3">K204-1</strain>
    </source>
</reference>
<dbReference type="AlphaFoldDB" id="A0AAE9XNB0"/>
<protein>
    <submittedName>
        <fullName evidence="3">DNA repair exonuclease</fullName>
    </submittedName>
</protein>
<proteinExistence type="predicted"/>
<keyword evidence="3" id="KW-0269">Exonuclease</keyword>
<dbReference type="PANTHER" id="PTHR30337">
    <property type="entry name" value="COMPONENT OF ATP-DEPENDENT DSDNA EXONUCLEASE"/>
    <property type="match status" value="1"/>
</dbReference>
<sequence>MVTFLHISDLHLDRSFEGHMQPSADFLQKLNSANEVTLHRIGQIAIENQVDFILMTGDNFHQSTSSIRSQRLLHDFFTTLAENKIDVYLTFGNHDYYQPDRFWFDFPDNVHIWTSESIETYYHTLPNKEVVAISSFSYTQPWINENKALDFPRRKPQESHYHIGMYHGDVGQQVDTHRTQQYAPTRLSDLLSLNYDYWALGHIHVPTVLKNQPPIIYAGTPQGHNKKEQDVRGVLLVNLEKNKVTYQWQPVATVSYQTLTLSLDERMTKQKLLETLRLQITERLVSLEYATLLFLQIEIENEEASHEEWLEQIQADDVIEALQAEFPTLTILDIKRLSTNKRYDARLPLPLTVRDVSQNWDYIMTHKLKDLKKPLWYHRDFERLELGSMISIDEVEKQVLNRFEHAFSLQEDEHDYQKN</sequence>
<dbReference type="CDD" id="cd00840">
    <property type="entry name" value="MPP_Mre11_N"/>
    <property type="match status" value="1"/>
</dbReference>
<dbReference type="Gene3D" id="3.60.21.10">
    <property type="match status" value="1"/>
</dbReference>
<dbReference type="Proteomes" id="UP001179600">
    <property type="component" value="Chromosome"/>
</dbReference>
<dbReference type="PANTHER" id="PTHR30337:SF7">
    <property type="entry name" value="PHOSPHOESTERASE"/>
    <property type="match status" value="1"/>
</dbReference>
<dbReference type="InterPro" id="IPR029052">
    <property type="entry name" value="Metallo-depent_PP-like"/>
</dbReference>
<feature type="domain" description="Calcineurin-like phosphoesterase" evidence="2">
    <location>
        <begin position="3"/>
        <end position="206"/>
    </location>
</feature>
<dbReference type="Pfam" id="PF00149">
    <property type="entry name" value="Metallophos"/>
    <property type="match status" value="1"/>
</dbReference>
<dbReference type="SUPFAM" id="SSF56300">
    <property type="entry name" value="Metallo-dependent phosphatases"/>
    <property type="match status" value="1"/>
</dbReference>
<dbReference type="GO" id="GO:0004527">
    <property type="term" value="F:exonuclease activity"/>
    <property type="evidence" value="ECO:0007669"/>
    <property type="project" value="UniProtKB-KW"/>
</dbReference>
<evidence type="ECO:0000313" key="4">
    <source>
        <dbReference type="Proteomes" id="UP001179600"/>
    </source>
</evidence>
<dbReference type="InterPro" id="IPR014576">
    <property type="entry name" value="Pesterase_YhaO"/>
</dbReference>
<evidence type="ECO:0000256" key="1">
    <source>
        <dbReference type="ARBA" id="ARBA00022801"/>
    </source>
</evidence>
<dbReference type="RefSeq" id="WP_272163603.1">
    <property type="nucleotide sequence ID" value="NZ_CP116507.1"/>
</dbReference>
<keyword evidence="1" id="KW-0378">Hydrolase</keyword>
<dbReference type="EMBL" id="CP116507">
    <property type="protein sequence ID" value="WCG23303.1"/>
    <property type="molecule type" value="Genomic_DNA"/>
</dbReference>
<dbReference type="PIRSF" id="PIRSF033091">
    <property type="entry name" value="Pesterase_YhaO"/>
    <property type="match status" value="1"/>
</dbReference>
<accession>A0AAE9XNB0</accession>